<name>A0AAV5TSF2_9BILA</name>
<evidence type="ECO:0008006" key="3">
    <source>
        <dbReference type="Google" id="ProtNLM"/>
    </source>
</evidence>
<protein>
    <recommendedName>
        <fullName evidence="3">Methyltransferase</fullName>
    </recommendedName>
</protein>
<accession>A0AAV5TSF2</accession>
<proteinExistence type="predicted"/>
<dbReference type="Proteomes" id="UP001432027">
    <property type="component" value="Unassembled WGS sequence"/>
</dbReference>
<sequence length="188" mass="21835">QLTGSEVLHREIFNLIKEFDGIEYLDIGIKGNDNEMLREMMVDSYFLDLTESCKFLYLDVSESVCEKITPEALHKLYKNMADGSTKFRNLAMKVFDKDQCISFLELIGIIFKDDQFYSNKDIEVYELKYTNGSLFSYSLFDGYLEIMIDGDLFDFGDGVFVILLHETRDSLEKAKKRKGFARIEISPE</sequence>
<evidence type="ECO:0000313" key="1">
    <source>
        <dbReference type="EMBL" id="GMS97377.1"/>
    </source>
</evidence>
<keyword evidence="2" id="KW-1185">Reference proteome</keyword>
<reference evidence="1" key="1">
    <citation type="submission" date="2023-10" db="EMBL/GenBank/DDBJ databases">
        <title>Genome assembly of Pristionchus species.</title>
        <authorList>
            <person name="Yoshida K."/>
            <person name="Sommer R.J."/>
        </authorList>
    </citation>
    <scope>NUCLEOTIDE SEQUENCE</scope>
    <source>
        <strain evidence="1">RS0144</strain>
    </source>
</reference>
<comment type="caution">
    <text evidence="1">The sequence shown here is derived from an EMBL/GenBank/DDBJ whole genome shotgun (WGS) entry which is preliminary data.</text>
</comment>
<organism evidence="1 2">
    <name type="scientific">Pristionchus entomophagus</name>
    <dbReference type="NCBI Taxonomy" id="358040"/>
    <lineage>
        <taxon>Eukaryota</taxon>
        <taxon>Metazoa</taxon>
        <taxon>Ecdysozoa</taxon>
        <taxon>Nematoda</taxon>
        <taxon>Chromadorea</taxon>
        <taxon>Rhabditida</taxon>
        <taxon>Rhabditina</taxon>
        <taxon>Diplogasteromorpha</taxon>
        <taxon>Diplogasteroidea</taxon>
        <taxon>Neodiplogasteridae</taxon>
        <taxon>Pristionchus</taxon>
    </lineage>
</organism>
<gene>
    <name evidence="1" type="ORF">PENTCL1PPCAC_19552</name>
</gene>
<evidence type="ECO:0000313" key="2">
    <source>
        <dbReference type="Proteomes" id="UP001432027"/>
    </source>
</evidence>
<dbReference type="AlphaFoldDB" id="A0AAV5TSF2"/>
<dbReference type="EMBL" id="BTSX01000004">
    <property type="protein sequence ID" value="GMS97377.1"/>
    <property type="molecule type" value="Genomic_DNA"/>
</dbReference>
<feature type="non-terminal residue" evidence="1">
    <location>
        <position position="1"/>
    </location>
</feature>